<dbReference type="RefSeq" id="WP_304143242.1">
    <property type="nucleotide sequence ID" value="NZ_JAOAIE010000022.1"/>
</dbReference>
<accession>A0A7V3E6W7</accession>
<dbReference type="CDD" id="cd00586">
    <property type="entry name" value="4HBT"/>
    <property type="match status" value="1"/>
</dbReference>
<dbReference type="GO" id="GO:0047617">
    <property type="term" value="F:fatty acyl-CoA hydrolase activity"/>
    <property type="evidence" value="ECO:0007669"/>
    <property type="project" value="TreeGrafter"/>
</dbReference>
<protein>
    <submittedName>
        <fullName evidence="3">Acyl-CoA thioesterase</fullName>
    </submittedName>
</protein>
<keyword evidence="2" id="KW-0378">Hydrolase</keyword>
<dbReference type="NCBIfam" id="TIGR00051">
    <property type="entry name" value="YbgC/FadM family acyl-CoA thioesterase"/>
    <property type="match status" value="1"/>
</dbReference>
<reference evidence="3" key="1">
    <citation type="journal article" date="2020" name="mSystems">
        <title>Genome- and Community-Level Interaction Insights into Carbon Utilization and Element Cycling Functions of Hydrothermarchaeota in Hydrothermal Sediment.</title>
        <authorList>
            <person name="Zhou Z."/>
            <person name="Liu Y."/>
            <person name="Xu W."/>
            <person name="Pan J."/>
            <person name="Luo Z.H."/>
            <person name="Li M."/>
        </authorList>
    </citation>
    <scope>NUCLEOTIDE SEQUENCE [LARGE SCALE GENOMIC DNA]</scope>
    <source>
        <strain evidence="3">SpSt-479</strain>
    </source>
</reference>
<dbReference type="PIRSF" id="PIRSF003230">
    <property type="entry name" value="YbgC"/>
    <property type="match status" value="1"/>
</dbReference>
<name>A0A7V3E6W7_9BACT</name>
<evidence type="ECO:0000313" key="3">
    <source>
        <dbReference type="EMBL" id="HFI90678.1"/>
    </source>
</evidence>
<comment type="caution">
    <text evidence="3">The sequence shown here is derived from an EMBL/GenBank/DDBJ whole genome shotgun (WGS) entry which is preliminary data.</text>
</comment>
<proteinExistence type="inferred from homology"/>
<dbReference type="EMBL" id="DSUJ01000008">
    <property type="protein sequence ID" value="HFI90678.1"/>
    <property type="molecule type" value="Genomic_DNA"/>
</dbReference>
<dbReference type="Pfam" id="PF13279">
    <property type="entry name" value="4HBT_2"/>
    <property type="match status" value="1"/>
</dbReference>
<comment type="similarity">
    <text evidence="1">Belongs to the 4-hydroxybenzoyl-CoA thioesterase family.</text>
</comment>
<dbReference type="InterPro" id="IPR029069">
    <property type="entry name" value="HotDog_dom_sf"/>
</dbReference>
<dbReference type="SUPFAM" id="SSF54637">
    <property type="entry name" value="Thioesterase/thiol ester dehydrase-isomerase"/>
    <property type="match status" value="1"/>
</dbReference>
<gene>
    <name evidence="3" type="ORF">ENS31_03985</name>
</gene>
<dbReference type="PANTHER" id="PTHR31793">
    <property type="entry name" value="4-HYDROXYBENZOYL-COA THIOESTERASE FAMILY MEMBER"/>
    <property type="match status" value="1"/>
</dbReference>
<organism evidence="3">
    <name type="scientific">Ignavibacterium album</name>
    <dbReference type="NCBI Taxonomy" id="591197"/>
    <lineage>
        <taxon>Bacteria</taxon>
        <taxon>Pseudomonadati</taxon>
        <taxon>Ignavibacteriota</taxon>
        <taxon>Ignavibacteria</taxon>
        <taxon>Ignavibacteriales</taxon>
        <taxon>Ignavibacteriaceae</taxon>
        <taxon>Ignavibacterium</taxon>
    </lineage>
</organism>
<evidence type="ECO:0000256" key="2">
    <source>
        <dbReference type="ARBA" id="ARBA00022801"/>
    </source>
</evidence>
<evidence type="ECO:0000256" key="1">
    <source>
        <dbReference type="ARBA" id="ARBA00005953"/>
    </source>
</evidence>
<dbReference type="Gene3D" id="3.10.129.10">
    <property type="entry name" value="Hotdog Thioesterase"/>
    <property type="match status" value="1"/>
</dbReference>
<dbReference type="PANTHER" id="PTHR31793:SF27">
    <property type="entry name" value="NOVEL THIOESTERASE SUPERFAMILY DOMAIN AND SAPOSIN A-TYPE DOMAIN CONTAINING PROTEIN (0610012H03RIK)"/>
    <property type="match status" value="1"/>
</dbReference>
<dbReference type="AlphaFoldDB" id="A0A7V3E6W7"/>
<dbReference type="InterPro" id="IPR050563">
    <property type="entry name" value="4-hydroxybenzoyl-CoA_TE"/>
</dbReference>
<sequence length="148" mass="17052">MDLKDFNHKTTVTVRFHEVDMLGVCNNAVYINYFEHARLEYVKAAGLIPPGGIFSDGKLFFMVRNEINYRDHAFYDDELEVYSRISYIKNSSFGFDHLIVKKKTGHIIVDGKGVVVYVDPKTRKSTSLPESFIEKVKTIDPDVKIIRD</sequence>
<dbReference type="InterPro" id="IPR006684">
    <property type="entry name" value="YbgC/YbaW"/>
</dbReference>